<dbReference type="RefSeq" id="WP_260311158.1">
    <property type="nucleotide sequence ID" value="NZ_CP045484.1"/>
</dbReference>
<gene>
    <name evidence="1" type="ORF">HNQ62_001913</name>
</gene>
<protein>
    <recommendedName>
        <fullName evidence="3">HEPN domain-containing protein</fullName>
    </recommendedName>
</protein>
<evidence type="ECO:0000313" key="2">
    <source>
        <dbReference type="Proteomes" id="UP000582213"/>
    </source>
</evidence>
<dbReference type="EMBL" id="JACHFY010000011">
    <property type="protein sequence ID" value="MBB5254140.1"/>
    <property type="molecule type" value="Genomic_DNA"/>
</dbReference>
<dbReference type="Proteomes" id="UP000582213">
    <property type="component" value="Unassembled WGS sequence"/>
</dbReference>
<organism evidence="1 2">
    <name type="scientific">Sulfurisphaera ohwakuensis</name>
    <dbReference type="NCBI Taxonomy" id="69656"/>
    <lineage>
        <taxon>Archaea</taxon>
        <taxon>Thermoproteota</taxon>
        <taxon>Thermoprotei</taxon>
        <taxon>Sulfolobales</taxon>
        <taxon>Sulfolobaceae</taxon>
        <taxon>Sulfurisphaera</taxon>
    </lineage>
</organism>
<name>A0A7J9RVD4_SULOH</name>
<dbReference type="AlphaFoldDB" id="A0A7J9RVD4"/>
<accession>A0A7J9RVD4</accession>
<sequence>MELYNLRKKADYSDENIDRNEITKAIEKYERILSAINKVK</sequence>
<evidence type="ECO:0000313" key="1">
    <source>
        <dbReference type="EMBL" id="MBB5254140.1"/>
    </source>
</evidence>
<proteinExistence type="predicted"/>
<dbReference type="GeneID" id="77101401"/>
<evidence type="ECO:0008006" key="3">
    <source>
        <dbReference type="Google" id="ProtNLM"/>
    </source>
</evidence>
<comment type="caution">
    <text evidence="1">The sequence shown here is derived from an EMBL/GenBank/DDBJ whole genome shotgun (WGS) entry which is preliminary data.</text>
</comment>
<dbReference type="Gene3D" id="1.20.120.330">
    <property type="entry name" value="Nucleotidyltransferases domain 2"/>
    <property type="match status" value="1"/>
</dbReference>
<reference evidence="1 2" key="1">
    <citation type="submission" date="2020-08" db="EMBL/GenBank/DDBJ databases">
        <title>Genomic Encyclopedia of Type Strains, Phase IV (KMG-IV): sequencing the most valuable type-strain genomes for metagenomic binning, comparative biology and taxonomic classification.</title>
        <authorList>
            <person name="Goeker M."/>
        </authorList>
    </citation>
    <scope>NUCLEOTIDE SEQUENCE [LARGE SCALE GENOMIC DNA]</scope>
    <source>
        <strain evidence="1 2">DSM 12421</strain>
    </source>
</reference>